<dbReference type="AlphaFoldDB" id="A0A3D8JR08"/>
<evidence type="ECO:0000256" key="5">
    <source>
        <dbReference type="ARBA" id="ARBA00023004"/>
    </source>
</evidence>
<organism evidence="8 9">
    <name type="scientific">Trinickia dinghuensis</name>
    <dbReference type="NCBI Taxonomy" id="2291023"/>
    <lineage>
        <taxon>Bacteria</taxon>
        <taxon>Pseudomonadati</taxon>
        <taxon>Pseudomonadota</taxon>
        <taxon>Betaproteobacteria</taxon>
        <taxon>Burkholderiales</taxon>
        <taxon>Burkholderiaceae</taxon>
        <taxon>Trinickia</taxon>
    </lineage>
</organism>
<dbReference type="SUPFAM" id="SSF51182">
    <property type="entry name" value="RmlC-like cupins"/>
    <property type="match status" value="1"/>
</dbReference>
<sequence>MTIIETFPTQCSDFAGKIRSLVGLPTDRLLSGLSAALGSVRDKYPLMDDDLPDGAAGGYSRHLLHSDDDGLFSVMLLVWRPGGFSPVHSHWTWCGYVVLDGTLHEDRLHWDVASKQAVVRDRIDRMPGDVVVSSPGLHDIHRLGNARQDIAVSLHVYGVSRDATMTHVNRVLPS</sequence>
<keyword evidence="3 8" id="KW-0223">Dioxygenase</keyword>
<keyword evidence="2 7" id="KW-0479">Metal-binding</keyword>
<evidence type="ECO:0000256" key="1">
    <source>
        <dbReference type="ARBA" id="ARBA00006622"/>
    </source>
</evidence>
<dbReference type="Gene3D" id="2.60.120.10">
    <property type="entry name" value="Jelly Rolls"/>
    <property type="match status" value="1"/>
</dbReference>
<reference evidence="8 9" key="1">
    <citation type="submission" date="2018-08" db="EMBL/GenBank/DDBJ databases">
        <title>Paraburkholderia sp. DHOM06 isolated from forest soil.</title>
        <authorList>
            <person name="Gao Z.-H."/>
            <person name="Qiu L.-H."/>
        </authorList>
    </citation>
    <scope>NUCLEOTIDE SEQUENCE [LARGE SCALE GENOMIC DNA]</scope>
    <source>
        <strain evidence="8 9">DHOM06</strain>
    </source>
</reference>
<evidence type="ECO:0000256" key="7">
    <source>
        <dbReference type="PIRSR" id="PIRSR610300-51"/>
    </source>
</evidence>
<feature type="binding site" evidence="7">
    <location>
        <position position="141"/>
    </location>
    <ligand>
        <name>Fe cation</name>
        <dbReference type="ChEBI" id="CHEBI:24875"/>
        <note>catalytic</note>
    </ligand>
</feature>
<dbReference type="GO" id="GO:0019448">
    <property type="term" value="P:L-cysteine catabolic process"/>
    <property type="evidence" value="ECO:0007669"/>
    <property type="project" value="TreeGrafter"/>
</dbReference>
<keyword evidence="4" id="KW-0560">Oxidoreductase</keyword>
<accession>A0A3D8JR08</accession>
<evidence type="ECO:0000256" key="4">
    <source>
        <dbReference type="ARBA" id="ARBA00023002"/>
    </source>
</evidence>
<comment type="caution">
    <text evidence="8">The sequence shown here is derived from an EMBL/GenBank/DDBJ whole genome shotgun (WGS) entry which is preliminary data.</text>
</comment>
<dbReference type="Proteomes" id="UP000256838">
    <property type="component" value="Unassembled WGS sequence"/>
</dbReference>
<comment type="similarity">
    <text evidence="1">Belongs to the cysteine dioxygenase family.</text>
</comment>
<evidence type="ECO:0000256" key="2">
    <source>
        <dbReference type="ARBA" id="ARBA00022723"/>
    </source>
</evidence>
<dbReference type="PANTHER" id="PTHR12918">
    <property type="entry name" value="CYSTEINE DIOXYGENASE"/>
    <property type="match status" value="1"/>
</dbReference>
<keyword evidence="6" id="KW-0883">Thioether bond</keyword>
<proteinExistence type="inferred from homology"/>
<dbReference type="InterPro" id="IPR011051">
    <property type="entry name" value="RmlC_Cupin_sf"/>
</dbReference>
<gene>
    <name evidence="8" type="ORF">DWV00_30560</name>
</gene>
<evidence type="ECO:0000256" key="3">
    <source>
        <dbReference type="ARBA" id="ARBA00022964"/>
    </source>
</evidence>
<dbReference type="InterPro" id="IPR010300">
    <property type="entry name" value="CDO_1"/>
</dbReference>
<feature type="cross-link" description="3'-(S-cysteinyl)-tyrosine (Cys-Tyr)" evidence="6">
    <location>
        <begin position="94"/>
        <end position="157"/>
    </location>
</feature>
<evidence type="ECO:0000313" key="9">
    <source>
        <dbReference type="Proteomes" id="UP000256838"/>
    </source>
</evidence>
<dbReference type="PANTHER" id="PTHR12918:SF1">
    <property type="entry name" value="CYSTEINE DIOXYGENASE TYPE 1"/>
    <property type="match status" value="1"/>
</dbReference>
<keyword evidence="9" id="KW-1185">Reference proteome</keyword>
<dbReference type="Pfam" id="PF05995">
    <property type="entry name" value="CDO_I"/>
    <property type="match status" value="1"/>
</dbReference>
<dbReference type="CDD" id="cd10548">
    <property type="entry name" value="cupin_CDO"/>
    <property type="match status" value="1"/>
</dbReference>
<keyword evidence="5 7" id="KW-0408">Iron</keyword>
<name>A0A3D8JR08_9BURK</name>
<dbReference type="GO" id="GO:0008198">
    <property type="term" value="F:ferrous iron binding"/>
    <property type="evidence" value="ECO:0007669"/>
    <property type="project" value="TreeGrafter"/>
</dbReference>
<feature type="binding site" evidence="7">
    <location>
        <position position="88"/>
    </location>
    <ligand>
        <name>Fe cation</name>
        <dbReference type="ChEBI" id="CHEBI:24875"/>
        <note>catalytic</note>
    </ligand>
</feature>
<dbReference type="OrthoDB" id="7059163at2"/>
<dbReference type="GO" id="GO:0017172">
    <property type="term" value="F:cysteine dioxygenase activity"/>
    <property type="evidence" value="ECO:0007669"/>
    <property type="project" value="TreeGrafter"/>
</dbReference>
<evidence type="ECO:0000313" key="8">
    <source>
        <dbReference type="EMBL" id="RDU95126.1"/>
    </source>
</evidence>
<protein>
    <submittedName>
        <fullName evidence="8">Cysteine dioxygenase</fullName>
    </submittedName>
</protein>
<dbReference type="InterPro" id="IPR014710">
    <property type="entry name" value="RmlC-like_jellyroll"/>
</dbReference>
<feature type="binding site" evidence="7">
    <location>
        <position position="90"/>
    </location>
    <ligand>
        <name>Fe cation</name>
        <dbReference type="ChEBI" id="CHEBI:24875"/>
        <note>catalytic</note>
    </ligand>
</feature>
<dbReference type="EMBL" id="QRGA01000022">
    <property type="protein sequence ID" value="RDU95126.1"/>
    <property type="molecule type" value="Genomic_DNA"/>
</dbReference>
<evidence type="ECO:0000256" key="6">
    <source>
        <dbReference type="PIRSR" id="PIRSR610300-50"/>
    </source>
</evidence>